<dbReference type="RefSeq" id="WP_177320519.1">
    <property type="nucleotide sequence ID" value="NZ_FOYL01000005.1"/>
</dbReference>
<dbReference type="Gene3D" id="2.150.10.10">
    <property type="entry name" value="Serralysin-like metalloprotease, C-terminal"/>
    <property type="match status" value="1"/>
</dbReference>
<keyword evidence="1" id="KW-0732">Signal</keyword>
<evidence type="ECO:0000313" key="3">
    <source>
        <dbReference type="Proteomes" id="UP000198583"/>
    </source>
</evidence>
<dbReference type="InterPro" id="IPR001343">
    <property type="entry name" value="Hemolysn_Ca-bd"/>
</dbReference>
<dbReference type="Proteomes" id="UP000198583">
    <property type="component" value="Unassembled WGS sequence"/>
</dbReference>
<evidence type="ECO:0000313" key="2">
    <source>
        <dbReference type="EMBL" id="SFR20526.1"/>
    </source>
</evidence>
<dbReference type="PROSITE" id="PS00330">
    <property type="entry name" value="HEMOLYSIN_CALCIUM"/>
    <property type="match status" value="1"/>
</dbReference>
<feature type="signal peptide" evidence="1">
    <location>
        <begin position="1"/>
        <end position="23"/>
    </location>
</feature>
<dbReference type="Pfam" id="PF00353">
    <property type="entry name" value="HemolysinCabind"/>
    <property type="match status" value="2"/>
</dbReference>
<feature type="chain" id="PRO_5011722723" description="Hemolysin-type calcium-binding repeat-containing protein" evidence="1">
    <location>
        <begin position="24"/>
        <end position="267"/>
    </location>
</feature>
<dbReference type="STRING" id="84724.SAMN04488564_105254"/>
<dbReference type="AlphaFoldDB" id="A0A1I6ERV5"/>
<reference evidence="3" key="1">
    <citation type="submission" date="2016-10" db="EMBL/GenBank/DDBJ databases">
        <authorList>
            <person name="Varghese N."/>
            <person name="Submissions S."/>
        </authorList>
    </citation>
    <scope>NUCLEOTIDE SEQUENCE [LARGE SCALE GENOMIC DNA]</scope>
    <source>
        <strain evidence="3">DSM 44232</strain>
    </source>
</reference>
<dbReference type="InterPro" id="IPR018511">
    <property type="entry name" value="Hemolysin-typ_Ca-bd_CS"/>
</dbReference>
<dbReference type="PRINTS" id="PR00313">
    <property type="entry name" value="CABNDNGRPT"/>
</dbReference>
<protein>
    <recommendedName>
        <fullName evidence="4">Hemolysin-type calcium-binding repeat-containing protein</fullName>
    </recommendedName>
</protein>
<accession>A0A1I6ERV5</accession>
<evidence type="ECO:0008006" key="4">
    <source>
        <dbReference type="Google" id="ProtNLM"/>
    </source>
</evidence>
<dbReference type="EMBL" id="FOYL01000005">
    <property type="protein sequence ID" value="SFR20526.1"/>
    <property type="molecule type" value="Genomic_DNA"/>
</dbReference>
<gene>
    <name evidence="2" type="ORF">SAMN04488564_105254</name>
</gene>
<name>A0A1I6ERV5_9PSEU</name>
<proteinExistence type="predicted"/>
<dbReference type="SUPFAM" id="SSF51120">
    <property type="entry name" value="beta-Roll"/>
    <property type="match status" value="2"/>
</dbReference>
<sequence length="267" mass="27219">MRMLIGLGAAALAAIAMPAVAHAAPHTTVYVQNNVLIVEAEPGKTNNITVGLDTALHRLTVTDSGDLLAVGAGCTLSGANVNCTYESGATKLITSIQIRANDLNDRVNVAYDNTNADAMPAHVYGEAGNDVIETRARGTISGGDGVDHLRPKRGGVNVYGGTGIDRVDYSIGSSLHPNSGVSVTIGSGTDDGYDTLALKDYVASDVENLTGTNFVDHLVGNALANSITALNGNDLIWGAAGNDTLNGGLGVDTCLDAADGDVLISCP</sequence>
<evidence type="ECO:0000256" key="1">
    <source>
        <dbReference type="SAM" id="SignalP"/>
    </source>
</evidence>
<keyword evidence="3" id="KW-1185">Reference proteome</keyword>
<dbReference type="GO" id="GO:0005509">
    <property type="term" value="F:calcium ion binding"/>
    <property type="evidence" value="ECO:0007669"/>
    <property type="project" value="InterPro"/>
</dbReference>
<organism evidence="2 3">
    <name type="scientific">Lentzea waywayandensis</name>
    <dbReference type="NCBI Taxonomy" id="84724"/>
    <lineage>
        <taxon>Bacteria</taxon>
        <taxon>Bacillati</taxon>
        <taxon>Actinomycetota</taxon>
        <taxon>Actinomycetes</taxon>
        <taxon>Pseudonocardiales</taxon>
        <taxon>Pseudonocardiaceae</taxon>
        <taxon>Lentzea</taxon>
    </lineage>
</organism>
<dbReference type="InterPro" id="IPR011049">
    <property type="entry name" value="Serralysin-like_metalloprot_C"/>
</dbReference>